<keyword evidence="5" id="KW-1185">Reference proteome</keyword>
<protein>
    <recommendedName>
        <fullName evidence="3">POTRA domain-containing protein</fullName>
    </recommendedName>
</protein>
<organism evidence="4 5">
    <name type="scientific">Arenimonas malthae CC-JY-1</name>
    <dbReference type="NCBI Taxonomy" id="1384054"/>
    <lineage>
        <taxon>Bacteria</taxon>
        <taxon>Pseudomonadati</taxon>
        <taxon>Pseudomonadota</taxon>
        <taxon>Gammaproteobacteria</taxon>
        <taxon>Lysobacterales</taxon>
        <taxon>Lysobacteraceae</taxon>
        <taxon>Arenimonas</taxon>
    </lineage>
</organism>
<feature type="domain" description="POTRA" evidence="3">
    <location>
        <begin position="85"/>
        <end position="141"/>
    </location>
</feature>
<keyword evidence="2" id="KW-0732">Signal</keyword>
<evidence type="ECO:0000259" key="3">
    <source>
        <dbReference type="Pfam" id="PF07244"/>
    </source>
</evidence>
<proteinExistence type="predicted"/>
<dbReference type="RefSeq" id="WP_043799939.1">
    <property type="nucleotide sequence ID" value="NZ_AVCH01000009.1"/>
</dbReference>
<gene>
    <name evidence="4" type="ORF">N790_12970</name>
</gene>
<dbReference type="GO" id="GO:0019867">
    <property type="term" value="C:outer membrane"/>
    <property type="evidence" value="ECO:0007669"/>
    <property type="project" value="InterPro"/>
</dbReference>
<dbReference type="STRING" id="1384054.N790_12970"/>
<dbReference type="PATRIC" id="fig|1384054.3.peg.271"/>
<feature type="signal peptide" evidence="2">
    <location>
        <begin position="1"/>
        <end position="38"/>
    </location>
</feature>
<feature type="region of interest" description="Disordered" evidence="1">
    <location>
        <begin position="1"/>
        <end position="21"/>
    </location>
</feature>
<sequence length="555" mass="62080">MSFDVPVAAPGPSRKPTRPRSRGGLALALWLAMVPAAASDGAAARAAQSPGATIGEVTIVRHDVFDTGIEGENKKAYRFANRLHRRTREPVVERLLLFAPGDPYQPALLEETARLLRAQGYLREAEVRAVPRGDGRVDVVVETWDAWTLNPGVQGNVGGGDSEYGIELEEGNVLGTGARFSIAQRSRRDRDETRLTWRHDHQFGRWVGLETQLRDTSDGSGWAVAIGQPFYALGTRRAWGLSVDRQASEEPFYVRGDKVAEYRQRNRDVEVWWGASAGLDGNRVRRWRFGLREQQRRFAPSTDPALVGPVPEDRHLVGPWAGVEWQQDDWAVLRNRDQIGVTEDVRLGLRWTARLGWAGESLGSDRDAAWWEIEASRGYPVGERDLLRLDAHSAGRLEQGRARDATLGARARFYRQIDDRQLFYAVLEGERGYQLDLDGRPTLGSDTGLRGYPDRWANGHSWARLGLERRYFTDWYPGRLFRVGGAVFLDVGRTWGRDALGGDNPGLMADLGVGLRLGNTRSSFARMIHVDLAVPLDDDPALDKVSVVIEARREF</sequence>
<dbReference type="AlphaFoldDB" id="A0A091BKL7"/>
<dbReference type="InterPro" id="IPR010827">
    <property type="entry name" value="BamA/TamA_POTRA"/>
</dbReference>
<dbReference type="Proteomes" id="UP000029392">
    <property type="component" value="Unassembled WGS sequence"/>
</dbReference>
<evidence type="ECO:0000313" key="5">
    <source>
        <dbReference type="Proteomes" id="UP000029392"/>
    </source>
</evidence>
<comment type="caution">
    <text evidence="4">The sequence shown here is derived from an EMBL/GenBank/DDBJ whole genome shotgun (WGS) entry which is preliminary data.</text>
</comment>
<dbReference type="eggNOG" id="COG4775">
    <property type="taxonomic scope" value="Bacteria"/>
</dbReference>
<dbReference type="Gene3D" id="2.40.160.50">
    <property type="entry name" value="membrane protein fhac: a member of the omp85/tpsb transporter family"/>
    <property type="match status" value="1"/>
</dbReference>
<evidence type="ECO:0000256" key="2">
    <source>
        <dbReference type="SAM" id="SignalP"/>
    </source>
</evidence>
<reference evidence="4 5" key="1">
    <citation type="submission" date="2013-09" db="EMBL/GenBank/DDBJ databases">
        <title>Genome sequencing of Arenimonas malthae.</title>
        <authorList>
            <person name="Chen F."/>
            <person name="Wang G."/>
        </authorList>
    </citation>
    <scope>NUCLEOTIDE SEQUENCE [LARGE SCALE GENOMIC DNA]</scope>
    <source>
        <strain evidence="4 5">CC-JY-1</strain>
    </source>
</reference>
<name>A0A091BKL7_9GAMM</name>
<evidence type="ECO:0000313" key="4">
    <source>
        <dbReference type="EMBL" id="KFN52072.1"/>
    </source>
</evidence>
<dbReference type="OrthoDB" id="6306838at2"/>
<evidence type="ECO:0000256" key="1">
    <source>
        <dbReference type="SAM" id="MobiDB-lite"/>
    </source>
</evidence>
<dbReference type="Pfam" id="PF07244">
    <property type="entry name" value="POTRA"/>
    <property type="match status" value="1"/>
</dbReference>
<dbReference type="EMBL" id="AVCH01000009">
    <property type="protein sequence ID" value="KFN52072.1"/>
    <property type="molecule type" value="Genomic_DNA"/>
</dbReference>
<accession>A0A091BKL7</accession>
<feature type="chain" id="PRO_5001871666" description="POTRA domain-containing protein" evidence="2">
    <location>
        <begin position="39"/>
        <end position="555"/>
    </location>
</feature>
<dbReference type="Gene3D" id="3.10.20.310">
    <property type="entry name" value="membrane protein fhac"/>
    <property type="match status" value="1"/>
</dbReference>